<keyword evidence="2" id="KW-0125">Carotenoid biosynthesis</keyword>
<keyword evidence="4" id="KW-0472">Membrane</keyword>
<dbReference type="GO" id="GO:0010291">
    <property type="term" value="F:beta-carotene 3-hydroxylase activity"/>
    <property type="evidence" value="ECO:0007669"/>
    <property type="project" value="TreeGrafter"/>
</dbReference>
<dbReference type="InterPro" id="IPR006694">
    <property type="entry name" value="Fatty_acid_hydroxylase"/>
</dbReference>
<evidence type="ECO:0000256" key="1">
    <source>
        <dbReference type="ARBA" id="ARBA00009324"/>
    </source>
</evidence>
<dbReference type="GO" id="GO:0016119">
    <property type="term" value="P:carotene metabolic process"/>
    <property type="evidence" value="ECO:0007669"/>
    <property type="project" value="TreeGrafter"/>
</dbReference>
<feature type="transmembrane region" description="Helical" evidence="4">
    <location>
        <begin position="77"/>
        <end position="95"/>
    </location>
</feature>
<dbReference type="Pfam" id="PF04116">
    <property type="entry name" value="FA_hydroxylase"/>
    <property type="match status" value="1"/>
</dbReference>
<dbReference type="Proteomes" id="UP000480178">
    <property type="component" value="Chromosome"/>
</dbReference>
<proteinExistence type="inferred from homology"/>
<dbReference type="InterPro" id="IPR045019">
    <property type="entry name" value="BETA-OHASE-like"/>
</dbReference>
<dbReference type="GO" id="GO:0005506">
    <property type="term" value="F:iron ion binding"/>
    <property type="evidence" value="ECO:0007669"/>
    <property type="project" value="InterPro"/>
</dbReference>
<reference evidence="6 7" key="1">
    <citation type="submission" date="2020-01" db="EMBL/GenBank/DDBJ databases">
        <authorList>
            <person name="Kim M.K."/>
        </authorList>
    </citation>
    <scope>NUCLEOTIDE SEQUENCE [LARGE SCALE GENOMIC DNA]</scope>
    <source>
        <strain evidence="6 7">172606-1</strain>
    </source>
</reference>
<feature type="transmembrane region" description="Helical" evidence="4">
    <location>
        <begin position="52"/>
        <end position="71"/>
    </location>
</feature>
<gene>
    <name evidence="6" type="ORF">GXP67_07555</name>
</gene>
<keyword evidence="7" id="KW-1185">Reference proteome</keyword>
<comment type="similarity">
    <text evidence="1">Belongs to the sterol desaturase family.</text>
</comment>
<dbReference type="EMBL" id="CP048222">
    <property type="protein sequence ID" value="QHT66523.1"/>
    <property type="molecule type" value="Genomic_DNA"/>
</dbReference>
<keyword evidence="3" id="KW-0560">Oxidoreductase</keyword>
<dbReference type="RefSeq" id="WP_162442577.1">
    <property type="nucleotide sequence ID" value="NZ_CP048222.1"/>
</dbReference>
<feature type="domain" description="Fatty acid hydroxylase" evidence="5">
    <location>
        <begin position="10"/>
        <end position="139"/>
    </location>
</feature>
<evidence type="ECO:0000259" key="5">
    <source>
        <dbReference type="Pfam" id="PF04116"/>
    </source>
</evidence>
<dbReference type="PANTHER" id="PTHR31899:SF9">
    <property type="entry name" value="BETA-CAROTENE 3-HYDROXYLASE 1, CHLOROPLASTIC"/>
    <property type="match status" value="1"/>
</dbReference>
<keyword evidence="4" id="KW-1133">Transmembrane helix</keyword>
<evidence type="ECO:0000256" key="3">
    <source>
        <dbReference type="ARBA" id="ARBA00023002"/>
    </source>
</evidence>
<dbReference type="KEGG" id="rhoz:GXP67_07555"/>
<accession>A0A6C0GFH3</accession>
<dbReference type="PANTHER" id="PTHR31899">
    <property type="entry name" value="BETA-CAROTENE 3-HYDROXYLASE 1, CHLOROPLASTIC"/>
    <property type="match status" value="1"/>
</dbReference>
<protein>
    <submittedName>
        <fullName evidence="6">Beta-carotene hydroxylase</fullName>
    </submittedName>
</protein>
<organism evidence="6 7">
    <name type="scientific">Rhodocytophaga rosea</name>
    <dbReference type="NCBI Taxonomy" id="2704465"/>
    <lineage>
        <taxon>Bacteria</taxon>
        <taxon>Pseudomonadati</taxon>
        <taxon>Bacteroidota</taxon>
        <taxon>Cytophagia</taxon>
        <taxon>Cytophagales</taxon>
        <taxon>Rhodocytophagaceae</taxon>
        <taxon>Rhodocytophaga</taxon>
    </lineage>
</organism>
<feature type="transmembrane region" description="Helical" evidence="4">
    <location>
        <begin position="6"/>
        <end position="23"/>
    </location>
</feature>
<evidence type="ECO:0000313" key="7">
    <source>
        <dbReference type="Proteomes" id="UP000480178"/>
    </source>
</evidence>
<keyword evidence="4" id="KW-0812">Transmembrane</keyword>
<name>A0A6C0GFH3_9BACT</name>
<sequence length="149" mass="17942">MYWYYILITLIAFVAMEALAWFMHKYVMHGFMWNWHKSHHSPNEGIFERNDLFAVLFSIPAVGSMMIGLTYREEWYWLFWTGIGITLYGVVYFVFHDIIVHRRIRFNARPGNPYLKNIIRAHKVHHKNRDRNKGEAFGFLYSAKKYTAE</sequence>
<dbReference type="AlphaFoldDB" id="A0A6C0GFH3"/>
<dbReference type="GO" id="GO:0016123">
    <property type="term" value="P:xanthophyll biosynthetic process"/>
    <property type="evidence" value="ECO:0007669"/>
    <property type="project" value="TreeGrafter"/>
</dbReference>
<evidence type="ECO:0000256" key="2">
    <source>
        <dbReference type="ARBA" id="ARBA00022746"/>
    </source>
</evidence>
<evidence type="ECO:0000313" key="6">
    <source>
        <dbReference type="EMBL" id="QHT66523.1"/>
    </source>
</evidence>
<evidence type="ECO:0000256" key="4">
    <source>
        <dbReference type="SAM" id="Phobius"/>
    </source>
</evidence>